<dbReference type="RefSeq" id="WP_077340275.1">
    <property type="nucleotide sequence ID" value="NZ_CP019605.1"/>
</dbReference>
<feature type="compositionally biased region" description="Pro residues" evidence="1">
    <location>
        <begin position="287"/>
        <end position="305"/>
    </location>
</feature>
<dbReference type="EMBL" id="CP019605">
    <property type="protein sequence ID" value="AQP43824.1"/>
    <property type="molecule type" value="Genomic_DNA"/>
</dbReference>
<evidence type="ECO:0000259" key="3">
    <source>
        <dbReference type="Pfam" id="PF21946"/>
    </source>
</evidence>
<evidence type="ECO:0000256" key="1">
    <source>
        <dbReference type="SAM" id="MobiDB-lite"/>
    </source>
</evidence>
<evidence type="ECO:0000313" key="5">
    <source>
        <dbReference type="Proteomes" id="UP000188324"/>
    </source>
</evidence>
<dbReference type="Proteomes" id="UP000188324">
    <property type="component" value="Chromosome"/>
</dbReference>
<feature type="region of interest" description="Disordered" evidence="1">
    <location>
        <begin position="211"/>
        <end position="318"/>
    </location>
</feature>
<dbReference type="AlphaFoldDB" id="A0A1Q2CCJ2"/>
<dbReference type="STRING" id="1610493.RPIT_02490"/>
<keyword evidence="2" id="KW-0812">Transmembrane</keyword>
<feature type="compositionally biased region" description="Pro residues" evidence="1">
    <location>
        <begin position="226"/>
        <end position="261"/>
    </location>
</feature>
<evidence type="ECO:0000256" key="2">
    <source>
        <dbReference type="SAM" id="Phobius"/>
    </source>
</evidence>
<dbReference type="InterPro" id="IPR053807">
    <property type="entry name" value="LppM"/>
</dbReference>
<gene>
    <name evidence="4" type="ORF">RPIT_02490</name>
</gene>
<keyword evidence="2" id="KW-0472">Membrane</keyword>
<feature type="transmembrane region" description="Helical" evidence="2">
    <location>
        <begin position="186"/>
        <end position="206"/>
    </location>
</feature>
<feature type="domain" description="LppM" evidence="3">
    <location>
        <begin position="25"/>
        <end position="165"/>
    </location>
</feature>
<keyword evidence="2" id="KW-1133">Transmembrane helix</keyword>
<organism evidence="4 5">
    <name type="scientific">Tessaracoccus flavus</name>
    <dbReference type="NCBI Taxonomy" id="1610493"/>
    <lineage>
        <taxon>Bacteria</taxon>
        <taxon>Bacillati</taxon>
        <taxon>Actinomycetota</taxon>
        <taxon>Actinomycetes</taxon>
        <taxon>Propionibacteriales</taxon>
        <taxon>Propionibacteriaceae</taxon>
        <taxon>Tessaracoccus</taxon>
    </lineage>
</organism>
<dbReference type="Pfam" id="PF21946">
    <property type="entry name" value="LppM"/>
    <property type="match status" value="1"/>
</dbReference>
<proteinExistence type="predicted"/>
<protein>
    <recommendedName>
        <fullName evidence="3">LppM domain-containing protein</fullName>
    </recommendedName>
</protein>
<reference evidence="4 5" key="1">
    <citation type="journal article" date="2016" name="Int. J. Syst. Evol. Microbiol.">
        <title>Tessaracoccus flavus sp. nov., isolated from the drainage system of a lindane-producing factory.</title>
        <authorList>
            <person name="Kumari R."/>
            <person name="Singh P."/>
            <person name="Schumann P."/>
            <person name="Lal R."/>
        </authorList>
    </citation>
    <scope>NUCLEOTIDE SEQUENCE [LARGE SCALE GENOMIC DNA]</scope>
    <source>
        <strain evidence="4 5">RP1T</strain>
    </source>
</reference>
<sequence length="318" mass="33395">MSTSPRRALALLLVPLVLLLSSCIRMTADYDIVSENEVTLVADFGIQNSAAAQMGSEVPDLCEQEGFDDVQGATAEPYAEEGDGGYTGCRISGTARTSDLSGDGTTIELADGVWTFAMEGTPGEEEMSAEMFSDFRVSVTFPGKVLSHNGTSTVEGTTVTWSTAADMFTADGLLATAEDGAGGVDWLWIALGALVIAGIAAAVVVATRNRRRHEPEPTFQDGSTPYPYPHPPGPGQQYAPPPPGQAYPPPTHVPPMTPTPQQPEADQPFPARPPAQDPWAQAAPESQPTPPRAPADQPPPRPAAGPGPDFRDNPPPTP</sequence>
<evidence type="ECO:0000313" key="4">
    <source>
        <dbReference type="EMBL" id="AQP43824.1"/>
    </source>
</evidence>
<name>A0A1Q2CCJ2_9ACTN</name>
<dbReference type="PROSITE" id="PS51257">
    <property type="entry name" value="PROKAR_LIPOPROTEIN"/>
    <property type="match status" value="1"/>
</dbReference>
<keyword evidence="5" id="KW-1185">Reference proteome</keyword>
<dbReference type="KEGG" id="tfl:RPIT_02490"/>
<accession>A0A1Q2CCJ2</accession>
<dbReference type="OrthoDB" id="3712375at2"/>